<organism evidence="6 7">
    <name type="scientific">Luedemannella helvata</name>
    <dbReference type="NCBI Taxonomy" id="349315"/>
    <lineage>
        <taxon>Bacteria</taxon>
        <taxon>Bacillati</taxon>
        <taxon>Actinomycetota</taxon>
        <taxon>Actinomycetes</taxon>
        <taxon>Micromonosporales</taxon>
        <taxon>Micromonosporaceae</taxon>
        <taxon>Luedemannella</taxon>
    </lineage>
</organism>
<sequence length="131" mass="14249">MTIMDTPPVLNPAAAHNNSLRDLLQGLYLDTCAAHESALAEADAMARVGGVDRAGEDEVDAGSRTAAREEQLTLVASLFERRGQLEYALARLDSGDYGRCEHCGKPIPAERLEVYPTATACVRCKQAFERR</sequence>
<dbReference type="PANTHER" id="PTHR33823:SF2">
    <property type="entry name" value="RNA POLYMERASE-BINDING TRANSCRIPTION FACTOR DKSA"/>
    <property type="match status" value="1"/>
</dbReference>
<evidence type="ECO:0000256" key="1">
    <source>
        <dbReference type="ARBA" id="ARBA00022723"/>
    </source>
</evidence>
<evidence type="ECO:0000313" key="7">
    <source>
        <dbReference type="Proteomes" id="UP001500655"/>
    </source>
</evidence>
<reference evidence="7" key="1">
    <citation type="journal article" date="2019" name="Int. J. Syst. Evol. Microbiol.">
        <title>The Global Catalogue of Microorganisms (GCM) 10K type strain sequencing project: providing services to taxonomists for standard genome sequencing and annotation.</title>
        <authorList>
            <consortium name="The Broad Institute Genomics Platform"/>
            <consortium name="The Broad Institute Genome Sequencing Center for Infectious Disease"/>
            <person name="Wu L."/>
            <person name="Ma J."/>
        </authorList>
    </citation>
    <scope>NUCLEOTIDE SEQUENCE [LARGE SCALE GENOMIC DNA]</scope>
    <source>
        <strain evidence="7">JCM 13249</strain>
    </source>
</reference>
<keyword evidence="7" id="KW-1185">Reference proteome</keyword>
<dbReference type="PANTHER" id="PTHR33823">
    <property type="entry name" value="RNA POLYMERASE-BINDING TRANSCRIPTION FACTOR DKSA-RELATED"/>
    <property type="match status" value="1"/>
</dbReference>
<dbReference type="Gene3D" id="1.20.120.910">
    <property type="entry name" value="DksA, coiled-coil domain"/>
    <property type="match status" value="1"/>
</dbReference>
<evidence type="ECO:0000256" key="4">
    <source>
        <dbReference type="PROSITE-ProRule" id="PRU00510"/>
    </source>
</evidence>
<keyword evidence="3" id="KW-0862">Zinc</keyword>
<dbReference type="EMBL" id="BAAALS010000020">
    <property type="protein sequence ID" value="GAA1764504.1"/>
    <property type="molecule type" value="Genomic_DNA"/>
</dbReference>
<keyword evidence="2" id="KW-0863">Zinc-finger</keyword>
<protein>
    <recommendedName>
        <fullName evidence="5">Zinc finger DksA/TraR C4-type domain-containing protein</fullName>
    </recommendedName>
</protein>
<dbReference type="PROSITE" id="PS01102">
    <property type="entry name" value="ZF_DKSA_1"/>
    <property type="match status" value="1"/>
</dbReference>
<keyword evidence="1" id="KW-0479">Metal-binding</keyword>
<feature type="zinc finger region" description="dksA C4-type" evidence="4">
    <location>
        <begin position="100"/>
        <end position="124"/>
    </location>
</feature>
<dbReference type="Pfam" id="PF01258">
    <property type="entry name" value="zf-dskA_traR"/>
    <property type="match status" value="1"/>
</dbReference>
<evidence type="ECO:0000313" key="6">
    <source>
        <dbReference type="EMBL" id="GAA1764504.1"/>
    </source>
</evidence>
<accession>A0ABP4X036</accession>
<dbReference type="InterPro" id="IPR020458">
    <property type="entry name" value="Znf_DskA_TraR_CS"/>
</dbReference>
<evidence type="ECO:0000256" key="3">
    <source>
        <dbReference type="ARBA" id="ARBA00022833"/>
    </source>
</evidence>
<dbReference type="InterPro" id="IPR020460">
    <property type="entry name" value="Znf_C4-type_bac"/>
</dbReference>
<gene>
    <name evidence="6" type="ORF">GCM10009681_39490</name>
</gene>
<dbReference type="Proteomes" id="UP001500655">
    <property type="component" value="Unassembled WGS sequence"/>
</dbReference>
<feature type="domain" description="Zinc finger DksA/TraR C4-type" evidence="5">
    <location>
        <begin position="95"/>
        <end position="130"/>
    </location>
</feature>
<dbReference type="RefSeq" id="WP_344083908.1">
    <property type="nucleotide sequence ID" value="NZ_BAAALS010000020.1"/>
</dbReference>
<dbReference type="SUPFAM" id="SSF57716">
    <property type="entry name" value="Glucocorticoid receptor-like (DNA-binding domain)"/>
    <property type="match status" value="1"/>
</dbReference>
<proteinExistence type="predicted"/>
<dbReference type="PROSITE" id="PS51128">
    <property type="entry name" value="ZF_DKSA_2"/>
    <property type="match status" value="1"/>
</dbReference>
<dbReference type="InterPro" id="IPR000962">
    <property type="entry name" value="Znf_DskA_TraR"/>
</dbReference>
<dbReference type="PRINTS" id="PR00618">
    <property type="entry name" value="DKSAZNFINGER"/>
</dbReference>
<name>A0ABP4X036_9ACTN</name>
<evidence type="ECO:0000259" key="5">
    <source>
        <dbReference type="Pfam" id="PF01258"/>
    </source>
</evidence>
<comment type="caution">
    <text evidence="6">The sequence shown here is derived from an EMBL/GenBank/DDBJ whole genome shotgun (WGS) entry which is preliminary data.</text>
</comment>
<evidence type="ECO:0000256" key="2">
    <source>
        <dbReference type="ARBA" id="ARBA00022771"/>
    </source>
</evidence>